<comment type="caution">
    <text evidence="1">The sequence shown here is derived from an EMBL/GenBank/DDBJ whole genome shotgun (WGS) entry which is preliminary data.</text>
</comment>
<evidence type="ECO:0008006" key="3">
    <source>
        <dbReference type="Google" id="ProtNLM"/>
    </source>
</evidence>
<accession>A0ABM8Y567</accession>
<reference evidence="1 2" key="1">
    <citation type="submission" date="2021-10" db="EMBL/GenBank/DDBJ databases">
        <authorList>
            <person name="Criscuolo A."/>
        </authorList>
    </citation>
    <scope>NUCLEOTIDE SEQUENCE [LARGE SCALE GENOMIC DNA]</scope>
    <source>
        <strain evidence="2">CIP 111899</strain>
    </source>
</reference>
<proteinExistence type="predicted"/>
<name>A0ABM8Y567_9BACI</name>
<organism evidence="1 2">
    <name type="scientific">Bacillus rhizoplanae</name>
    <dbReference type="NCBI Taxonomy" id="2880966"/>
    <lineage>
        <taxon>Bacteria</taxon>
        <taxon>Bacillati</taxon>
        <taxon>Bacillota</taxon>
        <taxon>Bacilli</taxon>
        <taxon>Bacillales</taxon>
        <taxon>Bacillaceae</taxon>
        <taxon>Bacillus</taxon>
    </lineage>
</organism>
<dbReference type="EMBL" id="CAKJTI010000001">
    <property type="protein sequence ID" value="CAG9610848.1"/>
    <property type="molecule type" value="Genomic_DNA"/>
</dbReference>
<gene>
    <name evidence="1" type="ORF">BACCIP111899_00020</name>
</gene>
<evidence type="ECO:0000313" key="2">
    <source>
        <dbReference type="Proteomes" id="UP000789423"/>
    </source>
</evidence>
<evidence type="ECO:0000313" key="1">
    <source>
        <dbReference type="EMBL" id="CAG9610848.1"/>
    </source>
</evidence>
<keyword evidence="2" id="KW-1185">Reference proteome</keyword>
<sequence>MLYTNILRYLKDGHYSKENIELKSAIKNLINKK</sequence>
<dbReference type="Proteomes" id="UP000789423">
    <property type="component" value="Unassembled WGS sequence"/>
</dbReference>
<protein>
    <recommendedName>
        <fullName evidence="3">Fur-regulated basic protein FbpA</fullName>
    </recommendedName>
</protein>